<keyword evidence="4" id="KW-1185">Reference proteome</keyword>
<dbReference type="Gene3D" id="3.40.630.30">
    <property type="match status" value="1"/>
</dbReference>
<evidence type="ECO:0000256" key="1">
    <source>
        <dbReference type="ARBA" id="ARBA00022679"/>
    </source>
</evidence>
<feature type="domain" description="N-acetyltransferase" evidence="2">
    <location>
        <begin position="6"/>
        <end position="155"/>
    </location>
</feature>
<dbReference type="PANTHER" id="PTHR13947:SF37">
    <property type="entry name" value="LD18367P"/>
    <property type="match status" value="1"/>
</dbReference>
<dbReference type="AlphaFoldDB" id="H8KRK8"/>
<evidence type="ECO:0000259" key="2">
    <source>
        <dbReference type="PROSITE" id="PS51186"/>
    </source>
</evidence>
<dbReference type="EMBL" id="CP003349">
    <property type="protein sequence ID" value="AFD07589.1"/>
    <property type="molecule type" value="Genomic_DNA"/>
</dbReference>
<dbReference type="Proteomes" id="UP000007590">
    <property type="component" value="Chromosome"/>
</dbReference>
<dbReference type="Pfam" id="PF00583">
    <property type="entry name" value="Acetyltransf_1"/>
    <property type="match status" value="1"/>
</dbReference>
<evidence type="ECO:0000313" key="3">
    <source>
        <dbReference type="EMBL" id="AFD07589.1"/>
    </source>
</evidence>
<accession>H8KRK8</accession>
<dbReference type="HOGENOM" id="CLU_013985_11_9_10"/>
<dbReference type="PANTHER" id="PTHR13947">
    <property type="entry name" value="GNAT FAMILY N-ACETYLTRANSFERASE"/>
    <property type="match status" value="1"/>
</dbReference>
<keyword evidence="1 3" id="KW-0808">Transferase</keyword>
<dbReference type="InterPro" id="IPR016181">
    <property type="entry name" value="Acyl_CoA_acyltransferase"/>
</dbReference>
<dbReference type="OrthoDB" id="1431064at2"/>
<sequence length="155" mass="17807">METMIVNIIDYTPAHQAAFEALNSAWIEKYFYLEPIDKEVLRNPEEHIYAHGGVIIMAEIDKQSVGTVALKRVDDHVFEMTKMAVDEKYQGHHIGWQLGQAVLQKAKEMNAQKVILYSNRKLAPAISMYHKLGFVEVELEKGLYVRSDIKMEITI</sequence>
<reference evidence="3" key="1">
    <citation type="submission" date="2012-02" db="EMBL/GenBank/DDBJ databases">
        <title>The complete genome of Solitalea canadensis DSM 3403.</title>
        <authorList>
            <consortium name="US DOE Joint Genome Institute (JGI-PGF)"/>
            <person name="Lucas S."/>
            <person name="Copeland A."/>
            <person name="Lapidus A."/>
            <person name="Glavina del Rio T."/>
            <person name="Dalin E."/>
            <person name="Tice H."/>
            <person name="Bruce D."/>
            <person name="Goodwin L."/>
            <person name="Pitluck S."/>
            <person name="Peters L."/>
            <person name="Ovchinnikova G."/>
            <person name="Lu M."/>
            <person name="Kyrpides N."/>
            <person name="Mavromatis K."/>
            <person name="Ivanova N."/>
            <person name="Brettin T."/>
            <person name="Detter J.C."/>
            <person name="Han C."/>
            <person name="Larimer F."/>
            <person name="Land M."/>
            <person name="Hauser L."/>
            <person name="Markowitz V."/>
            <person name="Cheng J.-F."/>
            <person name="Hugenholtz P."/>
            <person name="Woyke T."/>
            <person name="Wu D."/>
            <person name="Spring S."/>
            <person name="Schroeder M."/>
            <person name="Kopitz M."/>
            <person name="Brambilla E."/>
            <person name="Klenk H.-P."/>
            <person name="Eisen J.A."/>
        </authorList>
    </citation>
    <scope>NUCLEOTIDE SEQUENCE</scope>
    <source>
        <strain evidence="3">DSM 3403</strain>
    </source>
</reference>
<dbReference type="InterPro" id="IPR050769">
    <property type="entry name" value="NAT_camello-type"/>
</dbReference>
<dbReference type="PROSITE" id="PS51186">
    <property type="entry name" value="GNAT"/>
    <property type="match status" value="1"/>
</dbReference>
<dbReference type="GO" id="GO:0008080">
    <property type="term" value="F:N-acetyltransferase activity"/>
    <property type="evidence" value="ECO:0007669"/>
    <property type="project" value="InterPro"/>
</dbReference>
<evidence type="ECO:0000313" key="4">
    <source>
        <dbReference type="Proteomes" id="UP000007590"/>
    </source>
</evidence>
<proteinExistence type="predicted"/>
<dbReference type="InterPro" id="IPR000182">
    <property type="entry name" value="GNAT_dom"/>
</dbReference>
<gene>
    <name evidence="3" type="ordered locus">Solca_2555</name>
</gene>
<organism evidence="3 4">
    <name type="scientific">Solitalea canadensis (strain ATCC 29591 / DSM 3403 / JCM 21819 / LMG 8368 / NBRC 15130 / NCIMB 12057 / USAM 9D)</name>
    <name type="common">Flexibacter canadensis</name>
    <dbReference type="NCBI Taxonomy" id="929556"/>
    <lineage>
        <taxon>Bacteria</taxon>
        <taxon>Pseudomonadati</taxon>
        <taxon>Bacteroidota</taxon>
        <taxon>Sphingobacteriia</taxon>
        <taxon>Sphingobacteriales</taxon>
        <taxon>Sphingobacteriaceae</taxon>
        <taxon>Solitalea</taxon>
    </lineage>
</organism>
<name>H8KRK8_SOLCM</name>
<dbReference type="SUPFAM" id="SSF55729">
    <property type="entry name" value="Acyl-CoA N-acyltransferases (Nat)"/>
    <property type="match status" value="1"/>
</dbReference>
<dbReference type="STRING" id="929556.Solca_2555"/>
<dbReference type="eggNOG" id="COG0456">
    <property type="taxonomic scope" value="Bacteria"/>
</dbReference>
<protein>
    <submittedName>
        <fullName evidence="3">Acetyltransferase, N-acetylglutamate synthase</fullName>
    </submittedName>
</protein>
<dbReference type="KEGG" id="scn:Solca_2555"/>
<dbReference type="CDD" id="cd04301">
    <property type="entry name" value="NAT_SF"/>
    <property type="match status" value="1"/>
</dbReference>
<dbReference type="RefSeq" id="WP_014680816.1">
    <property type="nucleotide sequence ID" value="NC_017770.1"/>
</dbReference>